<dbReference type="STRING" id="749414.SBI_07610"/>
<organism evidence="6 7">
    <name type="scientific">Streptomyces bingchenggensis (strain BCW-1)</name>
    <dbReference type="NCBI Taxonomy" id="749414"/>
    <lineage>
        <taxon>Bacteria</taxon>
        <taxon>Bacillati</taxon>
        <taxon>Actinomycetota</taxon>
        <taxon>Actinomycetes</taxon>
        <taxon>Kitasatosporales</taxon>
        <taxon>Streptomycetaceae</taxon>
        <taxon>Streptomyces</taxon>
    </lineage>
</organism>
<evidence type="ECO:0000313" key="6">
    <source>
        <dbReference type="EMBL" id="ADI10730.1"/>
    </source>
</evidence>
<dbReference type="AlphaFoldDB" id="D7CB47"/>
<dbReference type="Proteomes" id="UP000000377">
    <property type="component" value="Chromosome"/>
</dbReference>
<evidence type="ECO:0000256" key="4">
    <source>
        <dbReference type="ARBA" id="ARBA00023163"/>
    </source>
</evidence>
<dbReference type="SMART" id="SM00422">
    <property type="entry name" value="HTH_MERR"/>
    <property type="match status" value="1"/>
</dbReference>
<dbReference type="Gene3D" id="1.10.1660.10">
    <property type="match status" value="1"/>
</dbReference>
<proteinExistence type="predicted"/>
<dbReference type="Pfam" id="PF13411">
    <property type="entry name" value="MerR_1"/>
    <property type="match status" value="1"/>
</dbReference>
<keyword evidence="4" id="KW-0804">Transcription</keyword>
<evidence type="ECO:0000259" key="5">
    <source>
        <dbReference type="PROSITE" id="PS50937"/>
    </source>
</evidence>
<dbReference type="InterPro" id="IPR000551">
    <property type="entry name" value="MerR-type_HTH_dom"/>
</dbReference>
<dbReference type="RefSeq" id="WP_014180180.1">
    <property type="nucleotide sequence ID" value="NC_016582.1"/>
</dbReference>
<name>D7CB47_STRBB</name>
<dbReference type="GO" id="GO:0003700">
    <property type="term" value="F:DNA-binding transcription factor activity"/>
    <property type="evidence" value="ECO:0007669"/>
    <property type="project" value="InterPro"/>
</dbReference>
<dbReference type="PANTHER" id="PTHR30204">
    <property type="entry name" value="REDOX-CYCLING DRUG-SENSING TRANSCRIPTIONAL ACTIVATOR SOXR"/>
    <property type="match status" value="1"/>
</dbReference>
<dbReference type="PROSITE" id="PS50937">
    <property type="entry name" value="HTH_MERR_2"/>
    <property type="match status" value="1"/>
</dbReference>
<dbReference type="InterPro" id="IPR009061">
    <property type="entry name" value="DNA-bd_dom_put_sf"/>
</dbReference>
<feature type="domain" description="HTH merR-type" evidence="5">
    <location>
        <begin position="2"/>
        <end position="70"/>
    </location>
</feature>
<dbReference type="EMBL" id="CP002047">
    <property type="protein sequence ID" value="ADI10730.1"/>
    <property type="molecule type" value="Genomic_DNA"/>
</dbReference>
<dbReference type="PRINTS" id="PR00040">
    <property type="entry name" value="HTHMERR"/>
</dbReference>
<evidence type="ECO:0000313" key="7">
    <source>
        <dbReference type="Proteomes" id="UP000000377"/>
    </source>
</evidence>
<dbReference type="PATRIC" id="fig|749414.3.peg.7822"/>
<protein>
    <submittedName>
        <fullName evidence="6">MerR family transcriptional regulator</fullName>
    </submittedName>
</protein>
<evidence type="ECO:0000256" key="1">
    <source>
        <dbReference type="ARBA" id="ARBA00022491"/>
    </source>
</evidence>
<dbReference type="KEGG" id="sbh:SBI_07610"/>
<dbReference type="eggNOG" id="COG0789">
    <property type="taxonomic scope" value="Bacteria"/>
</dbReference>
<dbReference type="SUPFAM" id="SSF46955">
    <property type="entry name" value="Putative DNA-binding domain"/>
    <property type="match status" value="1"/>
</dbReference>
<evidence type="ECO:0000256" key="2">
    <source>
        <dbReference type="ARBA" id="ARBA00023015"/>
    </source>
</evidence>
<sequence length="139" mass="14922">MAMLIGELATRTGATTRALRYYEAQGLLESERTGNGYRVYGPGAVTRVRNIRDLLASGFTVEDVKSFVAYLDDDLPEVFTYSPTCADGYGVGAQRVAELDERIASLSRLRGILVRRMPWLAAPADAAAADADAGDESAA</sequence>
<dbReference type="HOGENOM" id="CLU_060077_4_3_11"/>
<dbReference type="GO" id="GO:0003677">
    <property type="term" value="F:DNA binding"/>
    <property type="evidence" value="ECO:0007669"/>
    <property type="project" value="UniProtKB-KW"/>
</dbReference>
<reference evidence="6 7" key="1">
    <citation type="journal article" date="2010" name="J. Bacteriol.">
        <title>Genome sequence of the milbemycin-producing bacterium Streptomyces bingchenggensis.</title>
        <authorList>
            <person name="Wang X.J."/>
            <person name="Yan Y.J."/>
            <person name="Zhang B."/>
            <person name="An J."/>
            <person name="Wang J.J."/>
            <person name="Tian J."/>
            <person name="Jiang L."/>
            <person name="Chen Y.H."/>
            <person name="Huang S.X."/>
            <person name="Yin M."/>
            <person name="Zhang J."/>
            <person name="Gao A.L."/>
            <person name="Liu C.X."/>
            <person name="Zhu Z.X."/>
            <person name="Xiang W.S."/>
        </authorList>
    </citation>
    <scope>NUCLEOTIDE SEQUENCE [LARGE SCALE GENOMIC DNA]</scope>
    <source>
        <strain evidence="6 7">BCW-1</strain>
    </source>
</reference>
<accession>D7CB47</accession>
<gene>
    <name evidence="6" type="ordered locus">SBI_07610</name>
</gene>
<dbReference type="PANTHER" id="PTHR30204:SF69">
    <property type="entry name" value="MERR-FAMILY TRANSCRIPTIONAL REGULATOR"/>
    <property type="match status" value="1"/>
</dbReference>
<keyword evidence="7" id="KW-1185">Reference proteome</keyword>
<keyword evidence="1" id="KW-0678">Repressor</keyword>
<keyword evidence="2" id="KW-0805">Transcription regulation</keyword>
<evidence type="ECO:0000256" key="3">
    <source>
        <dbReference type="ARBA" id="ARBA00023125"/>
    </source>
</evidence>
<dbReference type="InterPro" id="IPR047057">
    <property type="entry name" value="MerR_fam"/>
</dbReference>
<keyword evidence="3" id="KW-0238">DNA-binding</keyword>